<dbReference type="Proteomes" id="UP000292085">
    <property type="component" value="Unassembled WGS sequence"/>
</dbReference>
<gene>
    <name evidence="1" type="ORF">EWE75_04235</name>
</gene>
<dbReference type="EMBL" id="SGIS01000004">
    <property type="protein sequence ID" value="RZF65867.1"/>
    <property type="molecule type" value="Genomic_DNA"/>
</dbReference>
<keyword evidence="2" id="KW-1185">Reference proteome</keyword>
<evidence type="ECO:0000313" key="1">
    <source>
        <dbReference type="EMBL" id="RZF65867.1"/>
    </source>
</evidence>
<protein>
    <submittedName>
        <fullName evidence="1">Uncharacterized protein</fullName>
    </submittedName>
</protein>
<dbReference type="AlphaFoldDB" id="A0A4Q6Y8B9"/>
<sequence>MNKAKLSDDHIAGAIAASMIDSLGNDLGAERLSVVMMKAALKLAEDATDKHKAWLQLQKVADLAADNARRLAHPGPWGVS</sequence>
<reference evidence="1 2" key="1">
    <citation type="submission" date="2019-02" db="EMBL/GenBank/DDBJ databases">
        <authorList>
            <person name="Li Y."/>
        </authorList>
    </citation>
    <scope>NUCLEOTIDE SEQUENCE [LARGE SCALE GENOMIC DNA]</scope>
    <source>
        <strain evidence="1 2">3-7</strain>
    </source>
</reference>
<dbReference type="RefSeq" id="WP_130155442.1">
    <property type="nucleotide sequence ID" value="NZ_SGIS01000004.1"/>
</dbReference>
<accession>A0A4Q6Y8B9</accession>
<evidence type="ECO:0000313" key="2">
    <source>
        <dbReference type="Proteomes" id="UP000292085"/>
    </source>
</evidence>
<comment type="caution">
    <text evidence="1">The sequence shown here is derived from an EMBL/GenBank/DDBJ whole genome shotgun (WGS) entry which is preliminary data.</text>
</comment>
<proteinExistence type="predicted"/>
<organism evidence="1 2">
    <name type="scientific">Sphingomonas populi</name>
    <dbReference type="NCBI Taxonomy" id="2484750"/>
    <lineage>
        <taxon>Bacteria</taxon>
        <taxon>Pseudomonadati</taxon>
        <taxon>Pseudomonadota</taxon>
        <taxon>Alphaproteobacteria</taxon>
        <taxon>Sphingomonadales</taxon>
        <taxon>Sphingomonadaceae</taxon>
        <taxon>Sphingomonas</taxon>
    </lineage>
</organism>
<name>A0A4Q6Y8B9_9SPHN</name>